<accession>A0A2S6HVQ7</accession>
<proteinExistence type="predicted"/>
<protein>
    <submittedName>
        <fullName evidence="2">Uncharacterized protein</fullName>
    </submittedName>
</protein>
<evidence type="ECO:0000256" key="1">
    <source>
        <dbReference type="SAM" id="Phobius"/>
    </source>
</evidence>
<keyword evidence="1" id="KW-0472">Membrane</keyword>
<reference evidence="2 3" key="1">
    <citation type="submission" date="2018-02" db="EMBL/GenBank/DDBJ databases">
        <title>Genomic Encyclopedia of Archaeal and Bacterial Type Strains, Phase II (KMG-II): from individual species to whole genera.</title>
        <authorList>
            <person name="Goeker M."/>
        </authorList>
    </citation>
    <scope>NUCLEOTIDE SEQUENCE [LARGE SCALE GENOMIC DNA]</scope>
    <source>
        <strain evidence="2 3">DSM 3808</strain>
    </source>
</reference>
<evidence type="ECO:0000313" key="2">
    <source>
        <dbReference type="EMBL" id="PPK82031.1"/>
    </source>
</evidence>
<keyword evidence="3" id="KW-1185">Reference proteome</keyword>
<gene>
    <name evidence="2" type="ORF">BXY41_103243</name>
</gene>
<dbReference type="Proteomes" id="UP000237749">
    <property type="component" value="Unassembled WGS sequence"/>
</dbReference>
<evidence type="ECO:0000313" key="3">
    <source>
        <dbReference type="Proteomes" id="UP000237749"/>
    </source>
</evidence>
<name>A0A2S6HVQ7_9FIRM</name>
<organism evidence="2 3">
    <name type="scientific">Lacrimispora xylanisolvens</name>
    <dbReference type="NCBI Taxonomy" id="384636"/>
    <lineage>
        <taxon>Bacteria</taxon>
        <taxon>Bacillati</taxon>
        <taxon>Bacillota</taxon>
        <taxon>Clostridia</taxon>
        <taxon>Lachnospirales</taxon>
        <taxon>Lachnospiraceae</taxon>
        <taxon>Lacrimispora</taxon>
    </lineage>
</organism>
<feature type="transmembrane region" description="Helical" evidence="1">
    <location>
        <begin position="6"/>
        <end position="30"/>
    </location>
</feature>
<dbReference type="AlphaFoldDB" id="A0A2S6HVQ7"/>
<dbReference type="EMBL" id="PTJA01000003">
    <property type="protein sequence ID" value="PPK82031.1"/>
    <property type="molecule type" value="Genomic_DNA"/>
</dbReference>
<dbReference type="RefSeq" id="WP_104436087.1">
    <property type="nucleotide sequence ID" value="NZ_PTJA01000003.1"/>
</dbReference>
<sequence length="59" mass="6800">MNILPFVLFGFICASIVVFIFISVSFLVVASSSNKDQENKDQIQWINEYKDKKLREKGT</sequence>
<keyword evidence="1" id="KW-0812">Transmembrane</keyword>
<comment type="caution">
    <text evidence="2">The sequence shown here is derived from an EMBL/GenBank/DDBJ whole genome shotgun (WGS) entry which is preliminary data.</text>
</comment>
<keyword evidence="1" id="KW-1133">Transmembrane helix</keyword>